<keyword evidence="3" id="KW-1185">Reference proteome</keyword>
<feature type="region of interest" description="Disordered" evidence="1">
    <location>
        <begin position="74"/>
        <end position="101"/>
    </location>
</feature>
<reference evidence="2" key="1">
    <citation type="journal article" date="2023" name="Plant J.">
        <title>Genome sequences and population genomics provide insights into the demographic history, inbreeding, and mutation load of two 'living fossil' tree species of Dipteronia.</title>
        <authorList>
            <person name="Feng Y."/>
            <person name="Comes H.P."/>
            <person name="Chen J."/>
            <person name="Zhu S."/>
            <person name="Lu R."/>
            <person name="Zhang X."/>
            <person name="Li P."/>
            <person name="Qiu J."/>
            <person name="Olsen K.M."/>
            <person name="Qiu Y."/>
        </authorList>
    </citation>
    <scope>NUCLEOTIDE SEQUENCE</scope>
    <source>
        <strain evidence="2">KIB01</strain>
    </source>
</reference>
<dbReference type="Proteomes" id="UP001280121">
    <property type="component" value="Unassembled WGS sequence"/>
</dbReference>
<organism evidence="2 3">
    <name type="scientific">Dipteronia dyeriana</name>
    <dbReference type="NCBI Taxonomy" id="168575"/>
    <lineage>
        <taxon>Eukaryota</taxon>
        <taxon>Viridiplantae</taxon>
        <taxon>Streptophyta</taxon>
        <taxon>Embryophyta</taxon>
        <taxon>Tracheophyta</taxon>
        <taxon>Spermatophyta</taxon>
        <taxon>Magnoliopsida</taxon>
        <taxon>eudicotyledons</taxon>
        <taxon>Gunneridae</taxon>
        <taxon>Pentapetalae</taxon>
        <taxon>rosids</taxon>
        <taxon>malvids</taxon>
        <taxon>Sapindales</taxon>
        <taxon>Sapindaceae</taxon>
        <taxon>Hippocastanoideae</taxon>
        <taxon>Acereae</taxon>
        <taxon>Dipteronia</taxon>
    </lineage>
</organism>
<gene>
    <name evidence="2" type="ORF">Ddye_023301</name>
</gene>
<proteinExistence type="predicted"/>
<accession>A0AAD9WT45</accession>
<protein>
    <submittedName>
        <fullName evidence="2">Uncharacterized protein</fullName>
    </submittedName>
</protein>
<dbReference type="EMBL" id="JANJYI010000007">
    <property type="protein sequence ID" value="KAK2641538.1"/>
    <property type="molecule type" value="Genomic_DNA"/>
</dbReference>
<sequence length="115" mass="13124">MVLNSEMVLRVAHVSGEMWQYLSCVPSEERMSRQQLLDVVCCLPLQQLGRFAICLWTFLCLPPPDSFYSYSYYDSSDSDSDSDFDSDHHHQHGADASASSSSVHLDDYYYLSHSD</sequence>
<evidence type="ECO:0000313" key="3">
    <source>
        <dbReference type="Proteomes" id="UP001280121"/>
    </source>
</evidence>
<evidence type="ECO:0000256" key="1">
    <source>
        <dbReference type="SAM" id="MobiDB-lite"/>
    </source>
</evidence>
<evidence type="ECO:0000313" key="2">
    <source>
        <dbReference type="EMBL" id="KAK2641538.1"/>
    </source>
</evidence>
<dbReference type="AlphaFoldDB" id="A0AAD9WT45"/>
<dbReference type="PANTHER" id="PTHR35104">
    <property type="entry name" value="OS03G0807000 PROTEIN"/>
    <property type="match status" value="1"/>
</dbReference>
<name>A0AAD9WT45_9ROSI</name>
<dbReference type="PANTHER" id="PTHR35104:SF6">
    <property type="entry name" value="PROTEIN, PUTATIVE-RELATED"/>
    <property type="match status" value="1"/>
</dbReference>
<comment type="caution">
    <text evidence="2">The sequence shown here is derived from an EMBL/GenBank/DDBJ whole genome shotgun (WGS) entry which is preliminary data.</text>
</comment>